<dbReference type="EMBL" id="CAWYQH010000119">
    <property type="protein sequence ID" value="CAK8691017.1"/>
    <property type="molecule type" value="Genomic_DNA"/>
</dbReference>
<evidence type="ECO:0000313" key="8">
    <source>
        <dbReference type="EMBL" id="CAK8691017.1"/>
    </source>
</evidence>
<dbReference type="SUPFAM" id="SSF103473">
    <property type="entry name" value="MFS general substrate transporter"/>
    <property type="match status" value="1"/>
</dbReference>
<evidence type="ECO:0000256" key="2">
    <source>
        <dbReference type="ARBA" id="ARBA00005241"/>
    </source>
</evidence>
<reference evidence="8 9" key="1">
    <citation type="submission" date="2024-02" db="EMBL/GenBank/DDBJ databases">
        <authorList>
            <person name="Daric V."/>
            <person name="Darras S."/>
        </authorList>
    </citation>
    <scope>NUCLEOTIDE SEQUENCE [LARGE SCALE GENOMIC DNA]</scope>
</reference>
<dbReference type="InterPro" id="IPR036259">
    <property type="entry name" value="MFS_trans_sf"/>
</dbReference>
<protein>
    <recommendedName>
        <fullName evidence="7">Major facilitator superfamily (MFS) profile domain-containing protein</fullName>
    </recommendedName>
</protein>
<dbReference type="PROSITE" id="PS50850">
    <property type="entry name" value="MFS"/>
    <property type="match status" value="1"/>
</dbReference>
<feature type="transmembrane region" description="Helical" evidence="6">
    <location>
        <begin position="369"/>
        <end position="388"/>
    </location>
</feature>
<feature type="transmembrane region" description="Helical" evidence="6">
    <location>
        <begin position="400"/>
        <end position="421"/>
    </location>
</feature>
<comment type="caution">
    <text evidence="8">The sequence shown here is derived from an EMBL/GenBank/DDBJ whole genome shotgun (WGS) entry which is preliminary data.</text>
</comment>
<feature type="transmembrane region" description="Helical" evidence="6">
    <location>
        <begin position="339"/>
        <end position="363"/>
    </location>
</feature>
<feature type="domain" description="Major facilitator superfamily (MFS) profile" evidence="7">
    <location>
        <begin position="273"/>
        <end position="488"/>
    </location>
</feature>
<dbReference type="InterPro" id="IPR051717">
    <property type="entry name" value="MFS_MFSD6"/>
</dbReference>
<evidence type="ECO:0000259" key="7">
    <source>
        <dbReference type="PROSITE" id="PS50850"/>
    </source>
</evidence>
<accession>A0ABP0GHN8</accession>
<sequence>MISDKTKRTKELLIVLLVFGSFILFAQFFVRPLPQQGHLSCYNCIGKPKIEYILRNLVTQAEIDFQVNCFNSTLNISKLSNQNMEAITKNQTVLCLPADETNVSKCIKQWSDVFVKQPLFENSSFPQFMNLTSFLVTGENIHCVKHKLPNLKNYGGPTENVDLAFWAMLILVALSAFSIRGCEPIIDATIVGALGEEKEWKFGRIILPDLTEESIGAYAAATTNISFIPMYACTALAWFCAAYVTCKSNITSEISTTVKLADIKTVFKNANFIIFVLLGLLILYGFAQGVLGGYVFWFAEVKLNAPTVVLGLSTLAGCISDIPALFFSGHVIRRIGSPAIFIITMILFAVRFYLYCLLTQAWMIIPIDMFRAVTFGLMWPAICTYAGSISPPELQATTMAIVHVASWNFGLASGVISGGYLLDEYGADGLFKFASLACLVGAFAYSIVHFFVSKFFPQVNPRLGERKESGVEDVELHSMIENKGLQLL</sequence>
<dbReference type="PANTHER" id="PTHR16172">
    <property type="entry name" value="MAJOR FACILITATOR SUPERFAMILY DOMAIN-CONTAINING PROTEIN 6-LIKE"/>
    <property type="match status" value="1"/>
</dbReference>
<feature type="transmembrane region" description="Helical" evidence="6">
    <location>
        <begin position="305"/>
        <end position="327"/>
    </location>
</feature>
<evidence type="ECO:0000256" key="1">
    <source>
        <dbReference type="ARBA" id="ARBA00004141"/>
    </source>
</evidence>
<dbReference type="InterPro" id="IPR024989">
    <property type="entry name" value="MFS_assoc_dom"/>
</dbReference>
<feature type="transmembrane region" description="Helical" evidence="6">
    <location>
        <begin position="433"/>
        <end position="452"/>
    </location>
</feature>
<keyword evidence="3 6" id="KW-0812">Transmembrane</keyword>
<evidence type="ECO:0000256" key="3">
    <source>
        <dbReference type="ARBA" id="ARBA00022692"/>
    </source>
</evidence>
<feature type="transmembrane region" description="Helical" evidence="6">
    <location>
        <begin position="12"/>
        <end position="30"/>
    </location>
</feature>
<dbReference type="Proteomes" id="UP001642483">
    <property type="component" value="Unassembled WGS sequence"/>
</dbReference>
<proteinExistence type="inferred from homology"/>
<keyword evidence="9" id="KW-1185">Reference proteome</keyword>
<gene>
    <name evidence="8" type="ORF">CVLEPA_LOCUS23552</name>
</gene>
<keyword evidence="5 6" id="KW-0472">Membrane</keyword>
<evidence type="ECO:0000256" key="6">
    <source>
        <dbReference type="SAM" id="Phobius"/>
    </source>
</evidence>
<feature type="transmembrane region" description="Helical" evidence="6">
    <location>
        <begin position="272"/>
        <end position="299"/>
    </location>
</feature>
<evidence type="ECO:0000256" key="5">
    <source>
        <dbReference type="ARBA" id="ARBA00023136"/>
    </source>
</evidence>
<dbReference type="PANTHER" id="PTHR16172:SF2">
    <property type="entry name" value="MAJOR FACILITATOR SUPERFAMILY DOMAIN-CONTAINING PROTEIN 6"/>
    <property type="match status" value="1"/>
</dbReference>
<organism evidence="8 9">
    <name type="scientific">Clavelina lepadiformis</name>
    <name type="common">Light-bulb sea squirt</name>
    <name type="synonym">Ascidia lepadiformis</name>
    <dbReference type="NCBI Taxonomy" id="159417"/>
    <lineage>
        <taxon>Eukaryota</taxon>
        <taxon>Metazoa</taxon>
        <taxon>Chordata</taxon>
        <taxon>Tunicata</taxon>
        <taxon>Ascidiacea</taxon>
        <taxon>Aplousobranchia</taxon>
        <taxon>Clavelinidae</taxon>
        <taxon>Clavelina</taxon>
    </lineage>
</organism>
<comment type="subcellular location">
    <subcellularLocation>
        <location evidence="1">Membrane</location>
        <topology evidence="1">Multi-pass membrane protein</topology>
    </subcellularLocation>
</comment>
<keyword evidence="4 6" id="KW-1133">Transmembrane helix</keyword>
<evidence type="ECO:0000313" key="9">
    <source>
        <dbReference type="Proteomes" id="UP001642483"/>
    </source>
</evidence>
<name>A0ABP0GHN8_CLALP</name>
<dbReference type="Gene3D" id="1.20.1250.20">
    <property type="entry name" value="MFS general substrate transporter like domains"/>
    <property type="match status" value="1"/>
</dbReference>
<evidence type="ECO:0000256" key="4">
    <source>
        <dbReference type="ARBA" id="ARBA00022989"/>
    </source>
</evidence>
<dbReference type="InterPro" id="IPR020846">
    <property type="entry name" value="MFS_dom"/>
</dbReference>
<dbReference type="Pfam" id="PF12832">
    <property type="entry name" value="MFS_1_like"/>
    <property type="match status" value="1"/>
</dbReference>
<comment type="similarity">
    <text evidence="2">Belongs to the major facilitator superfamily. MFSD6 family.</text>
</comment>